<dbReference type="RefSeq" id="WP_141810820.1">
    <property type="nucleotide sequence ID" value="NZ_VFPG01000001.1"/>
</dbReference>
<dbReference type="OrthoDB" id="3504325at2"/>
<gene>
    <name evidence="1" type="ORF">FB390_4698</name>
</gene>
<dbReference type="Proteomes" id="UP000316331">
    <property type="component" value="Unassembled WGS sequence"/>
</dbReference>
<comment type="caution">
    <text evidence="1">The sequence shown here is derived from an EMBL/GenBank/DDBJ whole genome shotgun (WGS) entry which is preliminary data.</text>
</comment>
<protein>
    <submittedName>
        <fullName evidence="1">Uncharacterized protein</fullName>
    </submittedName>
</protein>
<keyword evidence="2" id="KW-1185">Reference proteome</keyword>
<proteinExistence type="predicted"/>
<dbReference type="AlphaFoldDB" id="A0A543FGM0"/>
<reference evidence="1 2" key="1">
    <citation type="submission" date="2019-06" db="EMBL/GenBank/DDBJ databases">
        <title>Sequencing the genomes of 1000 actinobacteria strains.</title>
        <authorList>
            <person name="Klenk H.-P."/>
        </authorList>
    </citation>
    <scope>NUCLEOTIDE SEQUENCE [LARGE SCALE GENOMIC DNA]</scope>
    <source>
        <strain evidence="1 2">DSM 103495</strain>
    </source>
</reference>
<accession>A0A543FGM0</accession>
<evidence type="ECO:0000313" key="2">
    <source>
        <dbReference type="Proteomes" id="UP000316331"/>
    </source>
</evidence>
<evidence type="ECO:0000313" key="1">
    <source>
        <dbReference type="EMBL" id="TQM32985.1"/>
    </source>
</evidence>
<dbReference type="EMBL" id="VFPG01000001">
    <property type="protein sequence ID" value="TQM32985.1"/>
    <property type="molecule type" value="Genomic_DNA"/>
</dbReference>
<sequence>MTHSELNARPQWRRTGIAKFPVAAVVDGSWWVLRLNGFPDHPLWTLFVDGARRFDIDDAPSAWRPGLGESTPLLDSATAEKAVAPIRSFVAYGSEVGDPCDDPFCCG</sequence>
<name>A0A543FGM0_9NOCA</name>
<organism evidence="1 2">
    <name type="scientific">Nocardia bhagyanarayanae</name>
    <dbReference type="NCBI Taxonomy" id="1215925"/>
    <lineage>
        <taxon>Bacteria</taxon>
        <taxon>Bacillati</taxon>
        <taxon>Actinomycetota</taxon>
        <taxon>Actinomycetes</taxon>
        <taxon>Mycobacteriales</taxon>
        <taxon>Nocardiaceae</taxon>
        <taxon>Nocardia</taxon>
    </lineage>
</organism>